<proteinExistence type="predicted"/>
<dbReference type="PIRSF" id="PIRSF000112">
    <property type="entry name" value="Glycerol_dehydrogenase"/>
    <property type="match status" value="1"/>
</dbReference>
<keyword evidence="8" id="KW-0862">Zinc</keyword>
<feature type="binding site" evidence="8">
    <location>
        <position position="262"/>
    </location>
    <ligand>
        <name>glycerol</name>
        <dbReference type="ChEBI" id="CHEBI:17754"/>
    </ligand>
</feature>
<evidence type="ECO:0000313" key="11">
    <source>
        <dbReference type="EMBL" id="HIR92526.1"/>
    </source>
</evidence>
<evidence type="ECO:0000259" key="10">
    <source>
        <dbReference type="Pfam" id="PF00465"/>
    </source>
</evidence>
<comment type="catalytic activity">
    <reaction evidence="7">
        <text>glycerol + NAD(+) = dihydroxyacetone + NADH + H(+)</text>
        <dbReference type="Rhea" id="RHEA:13769"/>
        <dbReference type="ChEBI" id="CHEBI:15378"/>
        <dbReference type="ChEBI" id="CHEBI:16016"/>
        <dbReference type="ChEBI" id="CHEBI:17754"/>
        <dbReference type="ChEBI" id="CHEBI:57540"/>
        <dbReference type="ChEBI" id="CHEBI:57945"/>
        <dbReference type="EC" id="1.1.1.6"/>
    </reaction>
</comment>
<reference evidence="11" key="1">
    <citation type="submission" date="2020-10" db="EMBL/GenBank/DDBJ databases">
        <authorList>
            <person name="Gilroy R."/>
        </authorList>
    </citation>
    <scope>NUCLEOTIDE SEQUENCE</scope>
    <source>
        <strain evidence="11">ChiSxjej1B13-7041</strain>
    </source>
</reference>
<evidence type="ECO:0000256" key="8">
    <source>
        <dbReference type="PIRSR" id="PIRSR000112-1"/>
    </source>
</evidence>
<keyword evidence="3 9" id="KW-0520">NAD</keyword>
<evidence type="ECO:0000256" key="4">
    <source>
        <dbReference type="ARBA" id="ARBA00037918"/>
    </source>
</evidence>
<sequence>MFDGNHVQTGAGRYFQCHGALKRLGQEAADYGERILILFGDETVKAKTGKRIEESLQDQGLQYTELVYEGPSTREGFLRVAEKIKKFQAQVIVGVGGGRILDIAKGASDLADIRVFTAPTSAATCAAYAVLYVEYGEDGRLAQSCFMKHETSGVLADLDYILDDCPLRYFASGLVDAMAKNPEFIFTSLCLGDAGKIPPVEAAVRIARYTYDKYLESGRQAVEDFRNKADSQLLDDIVNMNIMMTGLISNLSVGGKSLALAHNYYDAICCLHHEIRKNFLHGELVGMALPMQIYVNGGTEEEIRTLQSFLKDMEVPVTLEDVGFPRDEKALEELVEYIYRVTHYEDEGLKKKIREGMEYLKATNW</sequence>
<dbReference type="InterPro" id="IPR001670">
    <property type="entry name" value="ADH_Fe/GldA"/>
</dbReference>
<feature type="binding site" evidence="9">
    <location>
        <position position="131"/>
    </location>
    <ligand>
        <name>NAD(+)</name>
        <dbReference type="ChEBI" id="CHEBI:57540"/>
    </ligand>
</feature>
<evidence type="ECO:0000256" key="6">
    <source>
        <dbReference type="ARBA" id="ARBA00040132"/>
    </source>
</evidence>
<evidence type="ECO:0000256" key="7">
    <source>
        <dbReference type="ARBA" id="ARBA00049006"/>
    </source>
</evidence>
<dbReference type="GO" id="GO:0046872">
    <property type="term" value="F:metal ion binding"/>
    <property type="evidence" value="ECO:0007669"/>
    <property type="project" value="UniProtKB-KW"/>
</dbReference>
<feature type="binding site" evidence="9">
    <location>
        <position position="135"/>
    </location>
    <ligand>
        <name>NAD(+)</name>
        <dbReference type="ChEBI" id="CHEBI:57540"/>
    </ligand>
</feature>
<dbReference type="GO" id="GO:0008888">
    <property type="term" value="F:glycerol dehydrogenase (NAD+) activity"/>
    <property type="evidence" value="ECO:0007669"/>
    <property type="project" value="UniProtKB-EC"/>
</dbReference>
<evidence type="ECO:0000256" key="9">
    <source>
        <dbReference type="PIRSR" id="PIRSR000112-3"/>
    </source>
</evidence>
<accession>A0A9D1EIS5</accession>
<reference evidence="11" key="2">
    <citation type="journal article" date="2021" name="PeerJ">
        <title>Extensive microbial diversity within the chicken gut microbiome revealed by metagenomics and culture.</title>
        <authorList>
            <person name="Gilroy R."/>
            <person name="Ravi A."/>
            <person name="Getino M."/>
            <person name="Pursley I."/>
            <person name="Horton D.L."/>
            <person name="Alikhan N.F."/>
            <person name="Baker D."/>
            <person name="Gharbi K."/>
            <person name="Hall N."/>
            <person name="Watson M."/>
            <person name="Adriaenssens E.M."/>
            <person name="Foster-Nyarko E."/>
            <person name="Jarju S."/>
            <person name="Secka A."/>
            <person name="Antonio M."/>
            <person name="Oren A."/>
            <person name="Chaudhuri R.R."/>
            <person name="La Ragione R."/>
            <person name="Hildebrand F."/>
            <person name="Pallen M.J."/>
        </authorList>
    </citation>
    <scope>NUCLEOTIDE SEQUENCE</scope>
    <source>
        <strain evidence="11">ChiSxjej1B13-7041</strain>
    </source>
</reference>
<evidence type="ECO:0000256" key="2">
    <source>
        <dbReference type="ARBA" id="ARBA00023002"/>
    </source>
</evidence>
<dbReference type="PANTHER" id="PTHR43616:SF5">
    <property type="entry name" value="GLYCEROL DEHYDROGENASE 1"/>
    <property type="match status" value="1"/>
</dbReference>
<keyword evidence="2" id="KW-0560">Oxidoreductase</keyword>
<dbReference type="EC" id="1.1.1.6" evidence="5"/>
<feature type="binding site" evidence="8">
    <location>
        <position position="281"/>
    </location>
    <ligand>
        <name>glycerol</name>
        <dbReference type="ChEBI" id="CHEBI:17754"/>
    </ligand>
</feature>
<comment type="cofactor">
    <cofactor evidence="8">
        <name>Zn(2+)</name>
        <dbReference type="ChEBI" id="CHEBI:29105"/>
    </cofactor>
    <text evidence="8">Binds 1 zinc ion per subunit.</text>
</comment>
<dbReference type="Gene3D" id="1.20.1090.10">
    <property type="entry name" value="Dehydroquinate synthase-like - alpha domain"/>
    <property type="match status" value="1"/>
</dbReference>
<feature type="binding site" evidence="8">
    <location>
        <position position="176"/>
    </location>
    <ligand>
        <name>glycerol</name>
        <dbReference type="ChEBI" id="CHEBI:17754"/>
    </ligand>
</feature>
<dbReference type="Proteomes" id="UP000886841">
    <property type="component" value="Unassembled WGS sequence"/>
</dbReference>
<comment type="caution">
    <text evidence="11">The sequence shown here is derived from an EMBL/GenBank/DDBJ whole genome shotgun (WGS) entry which is preliminary data.</text>
</comment>
<protein>
    <recommendedName>
        <fullName evidence="6">Glycerol dehydrogenase</fullName>
        <ecNumber evidence="5">1.1.1.6</ecNumber>
    </recommendedName>
</protein>
<evidence type="ECO:0000256" key="1">
    <source>
        <dbReference type="ARBA" id="ARBA00022723"/>
    </source>
</evidence>
<dbReference type="InterPro" id="IPR016205">
    <property type="entry name" value="Glycerol_DH"/>
</dbReference>
<feature type="binding site" evidence="9">
    <location>
        <begin position="98"/>
        <end position="102"/>
    </location>
    <ligand>
        <name>NAD(+)</name>
        <dbReference type="ChEBI" id="CHEBI:57540"/>
    </ligand>
</feature>
<evidence type="ECO:0000256" key="3">
    <source>
        <dbReference type="ARBA" id="ARBA00023027"/>
    </source>
</evidence>
<dbReference type="AlphaFoldDB" id="A0A9D1EIS5"/>
<dbReference type="CDD" id="cd08550">
    <property type="entry name" value="GlyDH-like"/>
    <property type="match status" value="1"/>
</dbReference>
<organism evidence="11 12">
    <name type="scientific">Candidatus Egerieimonas intestinavium</name>
    <dbReference type="NCBI Taxonomy" id="2840777"/>
    <lineage>
        <taxon>Bacteria</taxon>
        <taxon>Bacillati</taxon>
        <taxon>Bacillota</taxon>
        <taxon>Clostridia</taxon>
        <taxon>Lachnospirales</taxon>
        <taxon>Lachnospiraceae</taxon>
        <taxon>Lachnospiraceae incertae sedis</taxon>
        <taxon>Candidatus Egerieimonas</taxon>
    </lineage>
</organism>
<evidence type="ECO:0000313" key="12">
    <source>
        <dbReference type="Proteomes" id="UP000886841"/>
    </source>
</evidence>
<dbReference type="Pfam" id="PF00465">
    <property type="entry name" value="Fe-ADH"/>
    <property type="match status" value="1"/>
</dbReference>
<dbReference type="EMBL" id="DVHU01000031">
    <property type="protein sequence ID" value="HIR92526.1"/>
    <property type="molecule type" value="Genomic_DNA"/>
</dbReference>
<feature type="domain" description="Alcohol dehydrogenase iron-type/glycerol dehydrogenase GldA" evidence="10">
    <location>
        <begin position="13"/>
        <end position="138"/>
    </location>
</feature>
<dbReference type="SUPFAM" id="SSF56796">
    <property type="entry name" value="Dehydroquinate synthase-like"/>
    <property type="match status" value="1"/>
</dbReference>
<dbReference type="Gene3D" id="3.40.50.1970">
    <property type="match status" value="1"/>
</dbReference>
<dbReference type="PANTHER" id="PTHR43616">
    <property type="entry name" value="GLYCEROL DEHYDROGENASE"/>
    <property type="match status" value="1"/>
</dbReference>
<keyword evidence="1 8" id="KW-0479">Metal-binding</keyword>
<evidence type="ECO:0000256" key="5">
    <source>
        <dbReference type="ARBA" id="ARBA00039147"/>
    </source>
</evidence>
<gene>
    <name evidence="11" type="ORF">IAB98_03765</name>
</gene>
<comment type="pathway">
    <text evidence="4">Polyol metabolism; glycerol fermentation; glycerone phosphate from glycerol (oxidative route): step 1/2.</text>
</comment>
<name>A0A9D1EIS5_9FIRM</name>